<proteinExistence type="predicted"/>
<dbReference type="PANTHER" id="PTHR35801">
    <property type="entry name" value="PHOSPHOSERINE PHOSPHATASE RSBX"/>
    <property type="match status" value="1"/>
</dbReference>
<dbReference type="Proteomes" id="UP000564629">
    <property type="component" value="Unassembled WGS sequence"/>
</dbReference>
<evidence type="ECO:0000313" key="4">
    <source>
        <dbReference type="Proteomes" id="UP000321723"/>
    </source>
</evidence>
<dbReference type="Proteomes" id="UP000321723">
    <property type="component" value="Unassembled WGS sequence"/>
</dbReference>
<dbReference type="OrthoDB" id="479131at2"/>
<evidence type="ECO:0000313" key="3">
    <source>
        <dbReference type="EMBL" id="MBB5475219.1"/>
    </source>
</evidence>
<comment type="caution">
    <text evidence="2">The sequence shown here is derived from an EMBL/GenBank/DDBJ whole genome shotgun (WGS) entry which is preliminary data.</text>
</comment>
<dbReference type="InterPro" id="IPR001932">
    <property type="entry name" value="PPM-type_phosphatase-like_dom"/>
</dbReference>
<feature type="domain" description="PPM-type phosphatase" evidence="1">
    <location>
        <begin position="150"/>
        <end position="337"/>
    </location>
</feature>
<sequence length="340" mass="34174">MVAVSADGTVEDVAWLTVDHVSAVGTVRRAASALASRVGMREERVGEVALVVTELAANQVRHAGSGSVLLRVRHRAAGPVVEAVAVDAGPGIGDVEAALEDGVSSAGTLGIGLGAVARLASSWDVWTRPGSGTVIVASFAAERADGAPVPAAVGVTRPMAGQEVCGDAYAVREDDGVLTLLLADGLGHGPLAAAASGEAVRAFRAAPPGGPATLLTTVHRALSGTRGAAAAIARLEADQVRYAGVGNIAGVVLGGDARRAMISHPGIVGGQARTIRETTYPLPRGAVVVMHSDGVTERQTLEGYPGLLARSPLVTAAVLLRDFGVRRDDASVVVARAGAA</sequence>
<protein>
    <submittedName>
        <fullName evidence="3">Anti-sigma regulatory factor (Ser/Thr protein kinase)</fullName>
    </submittedName>
    <submittedName>
        <fullName evidence="2">Transcriptional regulator</fullName>
    </submittedName>
</protein>
<evidence type="ECO:0000259" key="1">
    <source>
        <dbReference type="SMART" id="SM00331"/>
    </source>
</evidence>
<dbReference type="PANTHER" id="PTHR35801:SF1">
    <property type="entry name" value="PHOSPHOSERINE PHOSPHATASE RSBX"/>
    <property type="match status" value="1"/>
</dbReference>
<name>A0A511FH06_9CELL</name>
<evidence type="ECO:0000313" key="5">
    <source>
        <dbReference type="Proteomes" id="UP000564629"/>
    </source>
</evidence>
<reference evidence="3 5" key="2">
    <citation type="submission" date="2020-08" db="EMBL/GenBank/DDBJ databases">
        <title>Sequencing the genomes of 1000 actinobacteria strains.</title>
        <authorList>
            <person name="Klenk H.-P."/>
        </authorList>
    </citation>
    <scope>NUCLEOTIDE SEQUENCE [LARGE SCALE GENOMIC DNA]</scope>
    <source>
        <strain evidence="3 5">DSM 9581</strain>
    </source>
</reference>
<evidence type="ECO:0000313" key="2">
    <source>
        <dbReference type="EMBL" id="GEL47128.1"/>
    </source>
</evidence>
<dbReference type="SUPFAM" id="SSF55874">
    <property type="entry name" value="ATPase domain of HSP90 chaperone/DNA topoisomerase II/histidine kinase"/>
    <property type="match status" value="1"/>
</dbReference>
<dbReference type="Pfam" id="PF13581">
    <property type="entry name" value="HATPase_c_2"/>
    <property type="match status" value="1"/>
</dbReference>
<dbReference type="Gene3D" id="3.60.40.10">
    <property type="entry name" value="PPM-type phosphatase domain"/>
    <property type="match status" value="1"/>
</dbReference>
<dbReference type="Pfam" id="PF07228">
    <property type="entry name" value="SpoIIE"/>
    <property type="match status" value="1"/>
</dbReference>
<dbReference type="SUPFAM" id="SSF81606">
    <property type="entry name" value="PP2C-like"/>
    <property type="match status" value="1"/>
</dbReference>
<reference evidence="2 4" key="1">
    <citation type="submission" date="2019-07" db="EMBL/GenBank/DDBJ databases">
        <title>Whole genome shotgun sequence of Cellulomonas hominis NBRC 16055.</title>
        <authorList>
            <person name="Hosoyama A."/>
            <person name="Uohara A."/>
            <person name="Ohji S."/>
            <person name="Ichikawa N."/>
        </authorList>
    </citation>
    <scope>NUCLEOTIDE SEQUENCE [LARGE SCALE GENOMIC DNA]</scope>
    <source>
        <strain evidence="2 4">NBRC 16055</strain>
    </source>
</reference>
<dbReference type="RefSeq" id="WP_146837953.1">
    <property type="nucleotide sequence ID" value="NZ_BJVQ01000030.1"/>
</dbReference>
<dbReference type="InterPro" id="IPR036890">
    <property type="entry name" value="HATPase_C_sf"/>
</dbReference>
<dbReference type="InterPro" id="IPR039248">
    <property type="entry name" value="Ptase_RsbX"/>
</dbReference>
<dbReference type="Gene3D" id="3.30.565.10">
    <property type="entry name" value="Histidine kinase-like ATPase, C-terminal domain"/>
    <property type="match status" value="1"/>
</dbReference>
<gene>
    <name evidence="2" type="ORF">CHO01_22440</name>
    <name evidence="3" type="ORF">HNR08_003955</name>
</gene>
<keyword evidence="4" id="KW-1185">Reference proteome</keyword>
<accession>A0A511FH06</accession>
<dbReference type="SMART" id="SM00331">
    <property type="entry name" value="PP2C_SIG"/>
    <property type="match status" value="1"/>
</dbReference>
<dbReference type="EMBL" id="BJVQ01000030">
    <property type="protein sequence ID" value="GEL47128.1"/>
    <property type="molecule type" value="Genomic_DNA"/>
</dbReference>
<dbReference type="EMBL" id="JACHDN010000001">
    <property type="protein sequence ID" value="MBB5475219.1"/>
    <property type="molecule type" value="Genomic_DNA"/>
</dbReference>
<dbReference type="AlphaFoldDB" id="A0A511FH06"/>
<dbReference type="InterPro" id="IPR003594">
    <property type="entry name" value="HATPase_dom"/>
</dbReference>
<dbReference type="InterPro" id="IPR036457">
    <property type="entry name" value="PPM-type-like_dom_sf"/>
</dbReference>
<organism evidence="2 4">
    <name type="scientific">Cellulomonas hominis</name>
    <dbReference type="NCBI Taxonomy" id="156981"/>
    <lineage>
        <taxon>Bacteria</taxon>
        <taxon>Bacillati</taxon>
        <taxon>Actinomycetota</taxon>
        <taxon>Actinomycetes</taxon>
        <taxon>Micrococcales</taxon>
        <taxon>Cellulomonadaceae</taxon>
        <taxon>Cellulomonas</taxon>
    </lineage>
</organism>